<dbReference type="GO" id="GO:0005829">
    <property type="term" value="C:cytosol"/>
    <property type="evidence" value="ECO:0007669"/>
    <property type="project" value="TreeGrafter"/>
</dbReference>
<dbReference type="InterPro" id="IPR000836">
    <property type="entry name" value="PRTase_dom"/>
</dbReference>
<comment type="catalytic activity">
    <reaction evidence="14">
        <text>IMP + diphosphate = hypoxanthine + 5-phospho-alpha-D-ribose 1-diphosphate</text>
        <dbReference type="Rhea" id="RHEA:17973"/>
        <dbReference type="ChEBI" id="CHEBI:17368"/>
        <dbReference type="ChEBI" id="CHEBI:33019"/>
        <dbReference type="ChEBI" id="CHEBI:58017"/>
        <dbReference type="ChEBI" id="CHEBI:58053"/>
        <dbReference type="EC" id="2.4.2.8"/>
    </reaction>
    <physiologicalReaction direction="right-to-left" evidence="14">
        <dbReference type="Rhea" id="RHEA:17975"/>
    </physiologicalReaction>
</comment>
<keyword evidence="7 15" id="KW-0328">Glycosyltransferase</keyword>
<evidence type="ECO:0000256" key="10">
    <source>
        <dbReference type="ARBA" id="ARBA00022726"/>
    </source>
</evidence>
<comment type="subcellular location">
    <subcellularLocation>
        <location evidence="2 15">Cytoplasm</location>
    </subcellularLocation>
</comment>
<dbReference type="GO" id="GO:0004422">
    <property type="term" value="F:hypoxanthine phosphoribosyltransferase activity"/>
    <property type="evidence" value="ECO:0007669"/>
    <property type="project" value="InterPro"/>
</dbReference>
<dbReference type="NCBIfam" id="TIGR01203">
    <property type="entry name" value="HGPRTase"/>
    <property type="match status" value="1"/>
</dbReference>
<dbReference type="Proteomes" id="UP000318741">
    <property type="component" value="Chromosome"/>
</dbReference>
<dbReference type="GO" id="GO:0000166">
    <property type="term" value="F:nucleotide binding"/>
    <property type="evidence" value="ECO:0007669"/>
    <property type="project" value="UniProtKB-KW"/>
</dbReference>
<gene>
    <name evidence="17" type="primary">hpt</name>
    <name evidence="17" type="ORF">CA12_05810</name>
</gene>
<evidence type="ECO:0000256" key="7">
    <source>
        <dbReference type="ARBA" id="ARBA00022676"/>
    </source>
</evidence>
<dbReference type="GO" id="GO:0052657">
    <property type="term" value="F:guanine phosphoribosyltransferase activity"/>
    <property type="evidence" value="ECO:0007669"/>
    <property type="project" value="RHEA"/>
</dbReference>
<name>A0A517P546_9PLAN</name>
<dbReference type="EC" id="2.4.2.8" evidence="5 15"/>
<keyword evidence="8 15" id="KW-0808">Transferase</keyword>
<dbReference type="GO" id="GO:0032263">
    <property type="term" value="P:GMP salvage"/>
    <property type="evidence" value="ECO:0007669"/>
    <property type="project" value="TreeGrafter"/>
</dbReference>
<evidence type="ECO:0000256" key="5">
    <source>
        <dbReference type="ARBA" id="ARBA00011895"/>
    </source>
</evidence>
<evidence type="ECO:0000256" key="15">
    <source>
        <dbReference type="RuleBase" id="RU364099"/>
    </source>
</evidence>
<evidence type="ECO:0000256" key="12">
    <source>
        <dbReference type="ARBA" id="ARBA00022842"/>
    </source>
</evidence>
<comment type="similarity">
    <text evidence="4 15">Belongs to the purine/pyrimidine phosphoribosyltransferase family.</text>
</comment>
<evidence type="ECO:0000256" key="14">
    <source>
        <dbReference type="ARBA" id="ARBA00049402"/>
    </source>
</evidence>
<keyword evidence="6 15" id="KW-0963">Cytoplasm</keyword>
<dbReference type="GO" id="GO:0006178">
    <property type="term" value="P:guanine salvage"/>
    <property type="evidence" value="ECO:0007669"/>
    <property type="project" value="TreeGrafter"/>
</dbReference>
<keyword evidence="10 15" id="KW-0660">Purine salvage</keyword>
<evidence type="ECO:0000313" key="18">
    <source>
        <dbReference type="Proteomes" id="UP000318741"/>
    </source>
</evidence>
<dbReference type="InterPro" id="IPR050408">
    <property type="entry name" value="HGPRT"/>
</dbReference>
<evidence type="ECO:0000256" key="1">
    <source>
        <dbReference type="ARBA" id="ARBA00001946"/>
    </source>
</evidence>
<accession>A0A517P546</accession>
<dbReference type="Pfam" id="PF00156">
    <property type="entry name" value="Pribosyltran"/>
    <property type="match status" value="1"/>
</dbReference>
<dbReference type="InterPro" id="IPR029057">
    <property type="entry name" value="PRTase-like"/>
</dbReference>
<dbReference type="GO" id="GO:0006166">
    <property type="term" value="P:purine ribonucleoside salvage"/>
    <property type="evidence" value="ECO:0007669"/>
    <property type="project" value="UniProtKB-KW"/>
</dbReference>
<dbReference type="GO" id="GO:0046100">
    <property type="term" value="P:hypoxanthine metabolic process"/>
    <property type="evidence" value="ECO:0007669"/>
    <property type="project" value="TreeGrafter"/>
</dbReference>
<dbReference type="PANTHER" id="PTHR43340">
    <property type="entry name" value="HYPOXANTHINE-GUANINE PHOSPHORIBOSYLTRANSFERASE"/>
    <property type="match status" value="1"/>
</dbReference>
<evidence type="ECO:0000256" key="9">
    <source>
        <dbReference type="ARBA" id="ARBA00022723"/>
    </source>
</evidence>
<evidence type="ECO:0000259" key="16">
    <source>
        <dbReference type="Pfam" id="PF00156"/>
    </source>
</evidence>
<dbReference type="OrthoDB" id="9802824at2"/>
<protein>
    <recommendedName>
        <fullName evidence="5 15">Hypoxanthine phosphoribosyltransferase</fullName>
        <ecNumber evidence="5 15">2.4.2.8</ecNumber>
    </recommendedName>
</protein>
<dbReference type="InterPro" id="IPR005904">
    <property type="entry name" value="Hxn_phspho_trans"/>
</dbReference>
<evidence type="ECO:0000256" key="4">
    <source>
        <dbReference type="ARBA" id="ARBA00008391"/>
    </source>
</evidence>
<evidence type="ECO:0000256" key="8">
    <source>
        <dbReference type="ARBA" id="ARBA00022679"/>
    </source>
</evidence>
<evidence type="ECO:0000256" key="2">
    <source>
        <dbReference type="ARBA" id="ARBA00004496"/>
    </source>
</evidence>
<dbReference type="Gene3D" id="3.40.50.2020">
    <property type="match status" value="1"/>
</dbReference>
<dbReference type="CDD" id="cd06223">
    <property type="entry name" value="PRTases_typeI"/>
    <property type="match status" value="1"/>
</dbReference>
<comment type="pathway">
    <text evidence="3 15">Purine metabolism; IMP biosynthesis via salvage pathway; IMP from hypoxanthine: step 1/1.</text>
</comment>
<dbReference type="UniPathway" id="UPA00591">
    <property type="reaction ID" value="UER00648"/>
</dbReference>
<reference evidence="17 18" key="1">
    <citation type="submission" date="2019-02" db="EMBL/GenBank/DDBJ databases">
        <title>Deep-cultivation of Planctomycetes and their phenomic and genomic characterization uncovers novel biology.</title>
        <authorList>
            <person name="Wiegand S."/>
            <person name="Jogler M."/>
            <person name="Boedeker C."/>
            <person name="Pinto D."/>
            <person name="Vollmers J."/>
            <person name="Rivas-Marin E."/>
            <person name="Kohn T."/>
            <person name="Peeters S.H."/>
            <person name="Heuer A."/>
            <person name="Rast P."/>
            <person name="Oberbeckmann S."/>
            <person name="Bunk B."/>
            <person name="Jeske O."/>
            <person name="Meyerdierks A."/>
            <person name="Storesund J.E."/>
            <person name="Kallscheuer N."/>
            <person name="Luecker S."/>
            <person name="Lage O.M."/>
            <person name="Pohl T."/>
            <person name="Merkel B.J."/>
            <person name="Hornburger P."/>
            <person name="Mueller R.-W."/>
            <person name="Bruemmer F."/>
            <person name="Labrenz M."/>
            <person name="Spormann A.M."/>
            <person name="Op den Camp H."/>
            <person name="Overmann J."/>
            <person name="Amann R."/>
            <person name="Jetten M.S.M."/>
            <person name="Mascher T."/>
            <person name="Medema M.H."/>
            <person name="Devos D.P."/>
            <person name="Kaster A.-K."/>
            <person name="Ovreas L."/>
            <person name="Rohde M."/>
            <person name="Galperin M.Y."/>
            <person name="Jogler C."/>
        </authorList>
    </citation>
    <scope>NUCLEOTIDE SEQUENCE [LARGE SCALE GENOMIC DNA]</scope>
    <source>
        <strain evidence="17 18">CA12</strain>
    </source>
</reference>
<feature type="domain" description="Phosphoribosyltransferase" evidence="16">
    <location>
        <begin position="8"/>
        <end position="155"/>
    </location>
</feature>
<comment type="cofactor">
    <cofactor evidence="1 15">
        <name>Mg(2+)</name>
        <dbReference type="ChEBI" id="CHEBI:18420"/>
    </cofactor>
</comment>
<dbReference type="KEGG" id="acaf:CA12_05810"/>
<keyword evidence="18" id="KW-1185">Reference proteome</keyword>
<proteinExistence type="inferred from homology"/>
<dbReference type="AlphaFoldDB" id="A0A517P546"/>
<evidence type="ECO:0000256" key="11">
    <source>
        <dbReference type="ARBA" id="ARBA00022741"/>
    </source>
</evidence>
<evidence type="ECO:0000256" key="3">
    <source>
        <dbReference type="ARBA" id="ARBA00004669"/>
    </source>
</evidence>
<evidence type="ECO:0000256" key="13">
    <source>
        <dbReference type="ARBA" id="ARBA00048811"/>
    </source>
</evidence>
<dbReference type="GO" id="GO:0000287">
    <property type="term" value="F:magnesium ion binding"/>
    <property type="evidence" value="ECO:0007669"/>
    <property type="project" value="TreeGrafter"/>
</dbReference>
<sequence>MKTLITQAEIAAAVDRLGKQIAADYAGKPLTLLGVLHGSLPFVADLMRRIDVPHRVGLVQASSYRGTATTPGEMRIDTNLLPDITGRDVVLVDDIFDTGRTLTALIDCLAAENVNSVKTCVLLWKDRDPAEGVTLTPDYHAFRIPDRFVVGYGLDHDDEYRHLPFIGELPAG</sequence>
<dbReference type="SUPFAM" id="SSF53271">
    <property type="entry name" value="PRTase-like"/>
    <property type="match status" value="1"/>
</dbReference>
<evidence type="ECO:0000313" key="17">
    <source>
        <dbReference type="EMBL" id="QDT14507.1"/>
    </source>
</evidence>
<organism evidence="17 18">
    <name type="scientific">Alienimonas californiensis</name>
    <dbReference type="NCBI Taxonomy" id="2527989"/>
    <lineage>
        <taxon>Bacteria</taxon>
        <taxon>Pseudomonadati</taxon>
        <taxon>Planctomycetota</taxon>
        <taxon>Planctomycetia</taxon>
        <taxon>Planctomycetales</taxon>
        <taxon>Planctomycetaceae</taxon>
        <taxon>Alienimonas</taxon>
    </lineage>
</organism>
<dbReference type="PANTHER" id="PTHR43340:SF1">
    <property type="entry name" value="HYPOXANTHINE PHOSPHORIBOSYLTRANSFERASE"/>
    <property type="match status" value="1"/>
</dbReference>
<dbReference type="EMBL" id="CP036265">
    <property type="protein sequence ID" value="QDT14507.1"/>
    <property type="molecule type" value="Genomic_DNA"/>
</dbReference>
<keyword evidence="9 15" id="KW-0479">Metal-binding</keyword>
<comment type="catalytic activity">
    <reaction evidence="13">
        <text>GMP + diphosphate = guanine + 5-phospho-alpha-D-ribose 1-diphosphate</text>
        <dbReference type="Rhea" id="RHEA:25424"/>
        <dbReference type="ChEBI" id="CHEBI:16235"/>
        <dbReference type="ChEBI" id="CHEBI:33019"/>
        <dbReference type="ChEBI" id="CHEBI:58017"/>
        <dbReference type="ChEBI" id="CHEBI:58115"/>
        <dbReference type="EC" id="2.4.2.8"/>
    </reaction>
    <physiologicalReaction direction="right-to-left" evidence="13">
        <dbReference type="Rhea" id="RHEA:25426"/>
    </physiologicalReaction>
</comment>
<keyword evidence="11 15" id="KW-0547">Nucleotide-binding</keyword>
<evidence type="ECO:0000256" key="6">
    <source>
        <dbReference type="ARBA" id="ARBA00022490"/>
    </source>
</evidence>
<keyword evidence="12 15" id="KW-0460">Magnesium</keyword>
<dbReference type="GO" id="GO:0032264">
    <property type="term" value="P:IMP salvage"/>
    <property type="evidence" value="ECO:0007669"/>
    <property type="project" value="UniProtKB-UniPathway"/>
</dbReference>